<dbReference type="InterPro" id="IPR000415">
    <property type="entry name" value="Nitroreductase-like"/>
</dbReference>
<dbReference type="Gene3D" id="3.40.109.10">
    <property type="entry name" value="NADH Oxidase"/>
    <property type="match status" value="1"/>
</dbReference>
<dbReference type="GO" id="GO:0016491">
    <property type="term" value="F:oxidoreductase activity"/>
    <property type="evidence" value="ECO:0007669"/>
    <property type="project" value="InterPro"/>
</dbReference>
<feature type="non-terminal residue" evidence="2">
    <location>
        <position position="1"/>
    </location>
</feature>
<accession>A0A7W3TG65</accession>
<reference evidence="3" key="1">
    <citation type="submission" date="2019-10" db="EMBL/GenBank/DDBJ databases">
        <title>Streptomyces sp. nov., a novel actinobacterium isolated from alkaline environment.</title>
        <authorList>
            <person name="Golinska P."/>
        </authorList>
    </citation>
    <scope>NUCLEOTIDE SEQUENCE [LARGE SCALE GENOMIC DNA]</scope>
    <source>
        <strain evidence="3">DSM 42118</strain>
    </source>
</reference>
<feature type="domain" description="Nitroreductase" evidence="1">
    <location>
        <begin position="66"/>
        <end position="152"/>
    </location>
</feature>
<dbReference type="Proteomes" id="UP000538929">
    <property type="component" value="Unassembled WGS sequence"/>
</dbReference>
<dbReference type="InterPro" id="IPR029479">
    <property type="entry name" value="Nitroreductase"/>
</dbReference>
<name>A0A7W3TG65_9ACTN</name>
<protein>
    <submittedName>
        <fullName evidence="2">SagB/ThcOx family dehydrogenase</fullName>
    </submittedName>
</protein>
<dbReference type="SUPFAM" id="SSF55469">
    <property type="entry name" value="FMN-dependent nitroreductase-like"/>
    <property type="match status" value="1"/>
</dbReference>
<evidence type="ECO:0000313" key="3">
    <source>
        <dbReference type="Proteomes" id="UP000538929"/>
    </source>
</evidence>
<organism evidence="2 3">
    <name type="scientific">Streptomyces alkaliphilus</name>
    <dbReference type="NCBI Taxonomy" id="1472722"/>
    <lineage>
        <taxon>Bacteria</taxon>
        <taxon>Bacillati</taxon>
        <taxon>Actinomycetota</taxon>
        <taxon>Actinomycetes</taxon>
        <taxon>Kitasatosporales</taxon>
        <taxon>Streptomycetaceae</taxon>
        <taxon>Streptomyces</taxon>
    </lineage>
</organism>
<dbReference type="Pfam" id="PF00881">
    <property type="entry name" value="Nitroreductase"/>
    <property type="match status" value="1"/>
</dbReference>
<evidence type="ECO:0000313" key="2">
    <source>
        <dbReference type="EMBL" id="MBB0246233.1"/>
    </source>
</evidence>
<comment type="caution">
    <text evidence="2">The sequence shown here is derived from an EMBL/GenBank/DDBJ whole genome shotgun (WGS) entry which is preliminary data.</text>
</comment>
<keyword evidence="3" id="KW-1185">Reference proteome</keyword>
<gene>
    <name evidence="2" type="ORF">FNQ90_19500</name>
</gene>
<dbReference type="RefSeq" id="WP_182607599.1">
    <property type="nucleotide sequence ID" value="NZ_VKHT01000791.1"/>
</dbReference>
<sequence>VLATLLGVLADAHRIATVNSSPPAGAGEPDPVWWVADGEGLFTADPARSGSPLRSRARGDARPWLAARAAGQAWLAEAGAILLAVGCPGDADGTRIRRSHLRAGFAAHLASLSAARLGLRCRPVGSWQQADLGAALGRPGDREWIVHGLAVGADPSPPAPR</sequence>
<dbReference type="EMBL" id="VKHT01000791">
    <property type="protein sequence ID" value="MBB0246233.1"/>
    <property type="molecule type" value="Genomic_DNA"/>
</dbReference>
<proteinExistence type="predicted"/>
<evidence type="ECO:0000259" key="1">
    <source>
        <dbReference type="Pfam" id="PF00881"/>
    </source>
</evidence>
<dbReference type="AlphaFoldDB" id="A0A7W3TG65"/>